<accession>A0A1E5VKU3</accession>
<gene>
    <name evidence="2" type="ORF">BAE44_0013244</name>
</gene>
<name>A0A1E5VKU3_9POAL</name>
<evidence type="ECO:0000313" key="3">
    <source>
        <dbReference type="Proteomes" id="UP000095767"/>
    </source>
</evidence>
<sequence length="74" mass="7704">LFLLDGVAPLPLLPSQEDVGSGAFRAPEPEGNAPPVQGRAVLPGRGRAGPVVDPHRFAPPPGPPQAQALRLRRT</sequence>
<dbReference type="EMBL" id="LWDX02036539">
    <property type="protein sequence ID" value="OEL25735.1"/>
    <property type="molecule type" value="Genomic_DNA"/>
</dbReference>
<protein>
    <submittedName>
        <fullName evidence="2">Uncharacterized protein</fullName>
    </submittedName>
</protein>
<dbReference type="Proteomes" id="UP000095767">
    <property type="component" value="Unassembled WGS sequence"/>
</dbReference>
<comment type="caution">
    <text evidence="2">The sequence shown here is derived from an EMBL/GenBank/DDBJ whole genome shotgun (WGS) entry which is preliminary data.</text>
</comment>
<feature type="non-terminal residue" evidence="2">
    <location>
        <position position="1"/>
    </location>
</feature>
<evidence type="ECO:0000256" key="1">
    <source>
        <dbReference type="SAM" id="MobiDB-lite"/>
    </source>
</evidence>
<organism evidence="2 3">
    <name type="scientific">Dichanthelium oligosanthes</name>
    <dbReference type="NCBI Taxonomy" id="888268"/>
    <lineage>
        <taxon>Eukaryota</taxon>
        <taxon>Viridiplantae</taxon>
        <taxon>Streptophyta</taxon>
        <taxon>Embryophyta</taxon>
        <taxon>Tracheophyta</taxon>
        <taxon>Spermatophyta</taxon>
        <taxon>Magnoliopsida</taxon>
        <taxon>Liliopsida</taxon>
        <taxon>Poales</taxon>
        <taxon>Poaceae</taxon>
        <taxon>PACMAD clade</taxon>
        <taxon>Panicoideae</taxon>
        <taxon>Panicodae</taxon>
        <taxon>Paniceae</taxon>
        <taxon>Dichantheliinae</taxon>
        <taxon>Dichanthelium</taxon>
    </lineage>
</organism>
<evidence type="ECO:0000313" key="2">
    <source>
        <dbReference type="EMBL" id="OEL25735.1"/>
    </source>
</evidence>
<reference evidence="2 3" key="1">
    <citation type="submission" date="2016-09" db="EMBL/GenBank/DDBJ databases">
        <title>The draft genome of Dichanthelium oligosanthes: A C3 panicoid grass species.</title>
        <authorList>
            <person name="Studer A.J."/>
            <person name="Schnable J.C."/>
            <person name="Brutnell T.P."/>
        </authorList>
    </citation>
    <scope>NUCLEOTIDE SEQUENCE [LARGE SCALE GENOMIC DNA]</scope>
    <source>
        <strain evidence="3">cv. Kellogg 1175</strain>
        <tissue evidence="2">Leaf</tissue>
    </source>
</reference>
<dbReference type="AlphaFoldDB" id="A0A1E5VKU3"/>
<keyword evidence="3" id="KW-1185">Reference proteome</keyword>
<feature type="region of interest" description="Disordered" evidence="1">
    <location>
        <begin position="12"/>
        <end position="74"/>
    </location>
</feature>
<proteinExistence type="predicted"/>